<gene>
    <name evidence="2" type="ORF">CJF38_02570</name>
</gene>
<dbReference type="Pfam" id="PF03538">
    <property type="entry name" value="VRP1"/>
    <property type="match status" value="1"/>
</dbReference>
<sequence>MLASERPADSLHGVLEFIDMSQIIAPALNNSPTDLVLSLAAIADSSMSGMENFNKKMVDAQLFSVFDIARVSKKEFCNILTEFTAEEMAGKIYDQALSYAVQLEILHRQQNDSLTEDQRVKRQMSAQSAKGATYCSLFPQESNQVCAPQSLAAMDSPVAYLRALYLFALQLEKTGTGNQTKKTLSTRRASLENLKIDANAVYAQTPLLNIINELLHEGITKALRDNKDIYSNATVEYVLKTHCYPLQLPFYLPYEQCVSALGAHHLKLGELNYKISLALPVTQQPSTAYGKVQQESYEAQRLLAHLGPHQQVLITDNKDLGATAKEKDAFAKKVLGSTYESLKTPSWFMERTDLNDEHMQALFSLGKYLPVQSTQLPGKQSDVHAELKLPTIKKEGNVATLDFDKPEQLDLAQRIIRLQRWMKCSFNDVKHFVYSVKQADLENDKVMLNDNTLRALGVYRYLEKHYTLSIEEFSALLHHLPVHQSGTTRSLYDRVYNRKEAFNVSFKLDGSAFTPDSQDDASLEVVYLICASLGVPNTRDAFGVMAAQLHKYGPETKKDVATFSAFYRQVRIARLFNLSLAEMYQLAELLGGKDYSKQLVTPSLRMSGSNTPPDFLDVLMQMEWAVQWFNSAAIRLSTIRRQLLLDDMDPDGELQEKLSTFEKLLAETERYVLVDADFSQLTTQGALQLELLKFTKGHVLIKTILKVHPLLPETPDLPKLNSALKKLVKAYISPSALEKIQDETVSEMASLLAPYLDTAYKRLLPWKAALLDVFPQGGTAAEPASVQEKRIKHIVHGITVALGNQDSRRLLKNNMLAVPNAAASLKLPISQAALQTFINHPHWLDSRSLPEGFLKLSLNTLYLMTQFQLMLVAYRVSEASLFNYLAQVNRVESLNDDQMAMLLGRLLGWDAGEIKVLLENVPFTRVKSIAQLDWVVRCHQTSHKTGLPASLILAATNLNSDISGPQWKQVGEALIAASV</sequence>
<accession>A0ABX4GR87</accession>
<name>A0ABX4GR87_9PSED</name>
<evidence type="ECO:0008006" key="4">
    <source>
        <dbReference type="Google" id="ProtNLM"/>
    </source>
</evidence>
<keyword evidence="3" id="KW-1185">Reference proteome</keyword>
<reference evidence="2 3" key="1">
    <citation type="submission" date="2017-08" db="EMBL/GenBank/DDBJ databases">
        <title>Genomic and metabolic characterisation of spoilage-associated Pseudomonas species.</title>
        <authorList>
            <person name="Stanborough T."/>
            <person name="Fegan N."/>
            <person name="Powell S.M."/>
            <person name="Singh T."/>
            <person name="Tamplin M.L."/>
            <person name="Chandry P.S."/>
        </authorList>
    </citation>
    <scope>NUCLEOTIDE SEQUENCE [LARGE SCALE GENOMIC DNA]</scope>
    <source>
        <strain evidence="2 3">L1814</strain>
    </source>
</reference>
<keyword evidence="1" id="KW-0843">Virulence</keyword>
<evidence type="ECO:0000313" key="3">
    <source>
        <dbReference type="Proteomes" id="UP000216897"/>
    </source>
</evidence>
<organism evidence="2 3">
    <name type="scientific">Pseudomonas lundensis</name>
    <dbReference type="NCBI Taxonomy" id="86185"/>
    <lineage>
        <taxon>Bacteria</taxon>
        <taxon>Pseudomonadati</taxon>
        <taxon>Pseudomonadota</taxon>
        <taxon>Gammaproteobacteria</taxon>
        <taxon>Pseudomonadales</taxon>
        <taxon>Pseudomonadaceae</taxon>
        <taxon>Pseudomonas</taxon>
    </lineage>
</organism>
<dbReference type="InterPro" id="IPR018003">
    <property type="entry name" value="Insecticidal_toxin/plasmid_vir"/>
</dbReference>
<comment type="caution">
    <text evidence="2">The sequence shown here is derived from an EMBL/GenBank/DDBJ whole genome shotgun (WGS) entry which is preliminary data.</text>
</comment>
<proteinExistence type="predicted"/>
<evidence type="ECO:0000313" key="2">
    <source>
        <dbReference type="EMBL" id="OZY56607.1"/>
    </source>
</evidence>
<protein>
    <recommendedName>
        <fullName evidence="4">Insecticidal toxin complex protein TcaA2</fullName>
    </recommendedName>
</protein>
<dbReference type="RefSeq" id="WP_095022746.1">
    <property type="nucleotide sequence ID" value="NZ_JAAQXW010000001.1"/>
</dbReference>
<evidence type="ECO:0000256" key="1">
    <source>
        <dbReference type="ARBA" id="ARBA00023026"/>
    </source>
</evidence>
<dbReference type="Proteomes" id="UP000216897">
    <property type="component" value="Unassembled WGS sequence"/>
</dbReference>
<dbReference type="EMBL" id="NQKG01000002">
    <property type="protein sequence ID" value="OZY56607.1"/>
    <property type="molecule type" value="Genomic_DNA"/>
</dbReference>